<dbReference type="GO" id="GO:0004030">
    <property type="term" value="F:aldehyde dehydrogenase [NAD(P)+] activity"/>
    <property type="evidence" value="ECO:0007669"/>
    <property type="project" value="InterPro"/>
</dbReference>
<dbReference type="GO" id="GO:0004777">
    <property type="term" value="F:succinate-semialdehyde dehydrogenase (NAD+) activity"/>
    <property type="evidence" value="ECO:0007669"/>
    <property type="project" value="TreeGrafter"/>
</dbReference>
<dbReference type="RefSeq" id="WP_142533676.1">
    <property type="nucleotide sequence ID" value="NZ_FXTB01000005.1"/>
</dbReference>
<dbReference type="InterPro" id="IPR044148">
    <property type="entry name" value="ALDH_GabD1-like"/>
</dbReference>
<dbReference type="CDD" id="cd07100">
    <property type="entry name" value="ALDH_SSADH1_GabD1"/>
    <property type="match status" value="1"/>
</dbReference>
<dbReference type="Proteomes" id="UP000319040">
    <property type="component" value="Unassembled WGS sequence"/>
</dbReference>
<dbReference type="FunFam" id="3.40.605.10:FF:000012">
    <property type="entry name" value="NAD-dependent succinate-semialdehyde dehydrogenase"/>
    <property type="match status" value="1"/>
</dbReference>
<evidence type="ECO:0000256" key="1">
    <source>
        <dbReference type="ARBA" id="ARBA00009986"/>
    </source>
</evidence>
<dbReference type="PANTHER" id="PTHR43217">
    <property type="entry name" value="SUCCINATE SEMIALDEHYDE DEHYDROGENASE [NAD(P)+] SAD"/>
    <property type="match status" value="1"/>
</dbReference>
<accession>A0A521DK92</accession>
<evidence type="ECO:0000313" key="6">
    <source>
        <dbReference type="Proteomes" id="UP000319040"/>
    </source>
</evidence>
<dbReference type="EMBL" id="FXTB01000005">
    <property type="protein sequence ID" value="SMO71511.1"/>
    <property type="molecule type" value="Genomic_DNA"/>
</dbReference>
<reference evidence="5 6" key="1">
    <citation type="submission" date="2017-05" db="EMBL/GenBank/DDBJ databases">
        <authorList>
            <person name="Varghese N."/>
            <person name="Submissions S."/>
        </authorList>
    </citation>
    <scope>NUCLEOTIDE SEQUENCE [LARGE SCALE GENOMIC DNA]</scope>
    <source>
        <strain evidence="5 6">DSM 27040</strain>
    </source>
</reference>
<dbReference type="Gene3D" id="3.40.605.10">
    <property type="entry name" value="Aldehyde Dehydrogenase, Chain A, domain 1"/>
    <property type="match status" value="1"/>
</dbReference>
<keyword evidence="6" id="KW-1185">Reference proteome</keyword>
<feature type="domain" description="Aldehyde dehydrogenase" evidence="4">
    <location>
        <begin position="4"/>
        <end position="453"/>
    </location>
</feature>
<protein>
    <submittedName>
        <fullName evidence="5">Succinate-semialdehyde dehydrogenase / glutarate-semialdehyde dehydrogenase</fullName>
    </submittedName>
</protein>
<evidence type="ECO:0000256" key="2">
    <source>
        <dbReference type="ARBA" id="ARBA00022857"/>
    </source>
</evidence>
<keyword evidence="2" id="KW-0521">NADP</keyword>
<dbReference type="AlphaFoldDB" id="A0A521DK92"/>
<dbReference type="InterPro" id="IPR015590">
    <property type="entry name" value="Aldehyde_DH_dom"/>
</dbReference>
<dbReference type="InterPro" id="IPR047110">
    <property type="entry name" value="GABD/Sad-like"/>
</dbReference>
<dbReference type="Gene3D" id="3.40.309.10">
    <property type="entry name" value="Aldehyde Dehydrogenase, Chain A, domain 2"/>
    <property type="match status" value="1"/>
</dbReference>
<dbReference type="PROSITE" id="PS00070">
    <property type="entry name" value="ALDEHYDE_DEHYDR_CYS"/>
    <property type="match status" value="1"/>
</dbReference>
<name>A0A521DK92_SACCC</name>
<gene>
    <name evidence="5" type="ORF">SAMN06265379_105229</name>
</gene>
<dbReference type="InterPro" id="IPR016163">
    <property type="entry name" value="Ald_DH_C"/>
</dbReference>
<dbReference type="InterPro" id="IPR016162">
    <property type="entry name" value="Ald_DH_N"/>
</dbReference>
<comment type="similarity">
    <text evidence="1">Belongs to the aldehyde dehydrogenase family.</text>
</comment>
<dbReference type="SUPFAM" id="SSF53720">
    <property type="entry name" value="ALDH-like"/>
    <property type="match status" value="1"/>
</dbReference>
<evidence type="ECO:0000259" key="4">
    <source>
        <dbReference type="Pfam" id="PF00171"/>
    </source>
</evidence>
<organism evidence="5 6">
    <name type="scientific">Saccharicrinis carchari</name>
    <dbReference type="NCBI Taxonomy" id="1168039"/>
    <lineage>
        <taxon>Bacteria</taxon>
        <taxon>Pseudomonadati</taxon>
        <taxon>Bacteroidota</taxon>
        <taxon>Bacteroidia</taxon>
        <taxon>Marinilabiliales</taxon>
        <taxon>Marinilabiliaceae</taxon>
        <taxon>Saccharicrinis</taxon>
    </lineage>
</organism>
<evidence type="ECO:0000256" key="3">
    <source>
        <dbReference type="ARBA" id="ARBA00023002"/>
    </source>
</evidence>
<sequence length="456" mass="50459">MVLKSINPANGELIGEYTEFNAEQFGNIVDRVNRSFKTWSKTGLHRRIDHVKNLADLLSVNKEKLAAIITNEMGKNIAEARAEIDKCAWLCHYYCENIDDFLKVKPIQTDASESYISFRPLGVILAIMPWNFPFWQVFRCAIPTLLAGNTMLLKHASNVSACALAIEELFREADFPNDVFRTVLVSGQKVEKMIAHKSIAAVTLTGSDKAGRSVAQSAGSHLKKCVLELGGSDPYIILDDADLDLAVQTCVKGRLLNAGQSCIGAKRFIATPKIYDRFKAEFVREMKKASMGNPFDENKQLGPLARNDIREDLIAQVNESLNMGAQLLCGGLVNYDDKGFYYPATVLSNVQPGMPAYHQEMFGPVAALIKAKDETDTIKIANDTSFGLGAAVFTSDIEKGRYLAEFELEAGCCFVNDFVKSDPRLPFGGIKESGYGRELSIYGAHEFMNIKTVYIK</sequence>
<dbReference type="InterPro" id="IPR016160">
    <property type="entry name" value="Ald_DH_CS_CYS"/>
</dbReference>
<dbReference type="Pfam" id="PF00171">
    <property type="entry name" value="Aldedh"/>
    <property type="match status" value="1"/>
</dbReference>
<proteinExistence type="inferred from homology"/>
<dbReference type="PANTHER" id="PTHR43217:SF1">
    <property type="entry name" value="SUCCINATE SEMIALDEHYDE DEHYDROGENASE [NAD(P)+] SAD"/>
    <property type="match status" value="1"/>
</dbReference>
<dbReference type="InterPro" id="IPR016161">
    <property type="entry name" value="Ald_DH/histidinol_DH"/>
</dbReference>
<dbReference type="OrthoDB" id="9762913at2"/>
<evidence type="ECO:0000313" key="5">
    <source>
        <dbReference type="EMBL" id="SMO71511.1"/>
    </source>
</evidence>
<keyword evidence="3" id="KW-0560">Oxidoreductase</keyword>